<dbReference type="AlphaFoldDB" id="A0A1Q8C8T8"/>
<name>A0A1Q8C8T8_9PSEU</name>
<reference evidence="3 4" key="1">
    <citation type="submission" date="2016-12" db="EMBL/GenBank/DDBJ databases">
        <title>The draft genome sequence of Actinophytocola sp. 11-183.</title>
        <authorList>
            <person name="Wang W."/>
            <person name="Yuan L."/>
        </authorList>
    </citation>
    <scope>NUCLEOTIDE SEQUENCE [LARGE SCALE GENOMIC DNA]</scope>
    <source>
        <strain evidence="3 4">11-183</strain>
    </source>
</reference>
<proteinExistence type="predicted"/>
<dbReference type="CDD" id="cd02042">
    <property type="entry name" value="ParAB_family"/>
    <property type="match status" value="1"/>
</dbReference>
<comment type="caution">
    <text evidence="3">The sequence shown here is derived from an EMBL/GenBank/DDBJ whole genome shotgun (WGS) entry which is preliminary data.</text>
</comment>
<dbReference type="EMBL" id="MSIE01000073">
    <property type="protein sequence ID" value="OLF10766.1"/>
    <property type="molecule type" value="Genomic_DNA"/>
</dbReference>
<feature type="domain" description="AAA" evidence="2">
    <location>
        <begin position="1"/>
        <end position="182"/>
    </location>
</feature>
<evidence type="ECO:0000259" key="2">
    <source>
        <dbReference type="Pfam" id="PF13614"/>
    </source>
</evidence>
<organism evidence="3 4">
    <name type="scientific">Actinophytocola xanthii</name>
    <dbReference type="NCBI Taxonomy" id="1912961"/>
    <lineage>
        <taxon>Bacteria</taxon>
        <taxon>Bacillati</taxon>
        <taxon>Actinomycetota</taxon>
        <taxon>Actinomycetes</taxon>
        <taxon>Pseudonocardiales</taxon>
        <taxon>Pseudonocardiaceae</taxon>
    </lineage>
</organism>
<evidence type="ECO:0000313" key="4">
    <source>
        <dbReference type="Proteomes" id="UP000185596"/>
    </source>
</evidence>
<protein>
    <submittedName>
        <fullName evidence="3">Chromosome partitioning protein ParA</fullName>
    </submittedName>
</protein>
<dbReference type="RefSeq" id="WP_075129377.1">
    <property type="nucleotide sequence ID" value="NZ_MSIE01000073.1"/>
</dbReference>
<dbReference type="InterPro" id="IPR050678">
    <property type="entry name" value="DNA_Partitioning_ATPase"/>
</dbReference>
<dbReference type="SUPFAM" id="SSF52540">
    <property type="entry name" value="P-loop containing nucleoside triphosphate hydrolases"/>
    <property type="match status" value="1"/>
</dbReference>
<dbReference type="OrthoDB" id="345269at2"/>
<accession>A0A1Q8C8T8</accession>
<dbReference type="PANTHER" id="PTHR13696">
    <property type="entry name" value="P-LOOP CONTAINING NUCLEOSIDE TRIPHOSPHATE HYDROLASE"/>
    <property type="match status" value="1"/>
</dbReference>
<gene>
    <name evidence="3" type="ORF">BU204_31190</name>
</gene>
<evidence type="ECO:0000256" key="1">
    <source>
        <dbReference type="SAM" id="MobiDB-lite"/>
    </source>
</evidence>
<feature type="compositionally biased region" description="Basic and acidic residues" evidence="1">
    <location>
        <begin position="277"/>
        <end position="296"/>
    </location>
</feature>
<dbReference type="Proteomes" id="UP000185596">
    <property type="component" value="Unassembled WGS sequence"/>
</dbReference>
<feature type="region of interest" description="Disordered" evidence="1">
    <location>
        <begin position="263"/>
        <end position="296"/>
    </location>
</feature>
<keyword evidence="4" id="KW-1185">Reference proteome</keyword>
<evidence type="ECO:0000313" key="3">
    <source>
        <dbReference type="EMBL" id="OLF10766.1"/>
    </source>
</evidence>
<sequence>MQTVAVLSLKGGVGKTTIALGLASAALRRGARTLVVDLDPQCNATATLDPEETDATLADVLETPRPAVLRDAIARSGWGEEVDVLVGSENLELLNDQDPDPRRLEKLARALTELGPMLEDGQLPYQLVLLDCPPSLGRLTRSALMAAHGALLVTEPTLFAVSGAQRAFEAVEQAREEHNPVLSPLGVVVNRVRPQSYEHQYRIAELREHFGRLVMPVALPDRLAVQQAQGACMPIHHWGTPGAREVALALNLLLARVLRTSGRGRHRTRNWPEESDADTHQDENDGDNDGKVVVET</sequence>
<dbReference type="PANTHER" id="PTHR13696:SF99">
    <property type="entry name" value="COBYRINIC ACID AC-DIAMIDE SYNTHASE"/>
    <property type="match status" value="1"/>
</dbReference>
<dbReference type="Gene3D" id="3.40.50.300">
    <property type="entry name" value="P-loop containing nucleotide triphosphate hydrolases"/>
    <property type="match status" value="1"/>
</dbReference>
<dbReference type="InterPro" id="IPR025669">
    <property type="entry name" value="AAA_dom"/>
</dbReference>
<dbReference type="Pfam" id="PF13614">
    <property type="entry name" value="AAA_31"/>
    <property type="match status" value="1"/>
</dbReference>
<dbReference type="InterPro" id="IPR027417">
    <property type="entry name" value="P-loop_NTPase"/>
</dbReference>
<dbReference type="STRING" id="1912961.BU204_31190"/>